<dbReference type="InterPro" id="IPR036412">
    <property type="entry name" value="HAD-like_sf"/>
</dbReference>
<dbReference type="Proteomes" id="UP000243459">
    <property type="component" value="Chromosome 10"/>
</dbReference>
<evidence type="ECO:0000256" key="5">
    <source>
        <dbReference type="ARBA" id="ARBA00022842"/>
    </source>
</evidence>
<dbReference type="Gramene" id="ONK56028">
    <property type="protein sequence ID" value="ONK56028"/>
    <property type="gene ID" value="A4U43_C10F3390"/>
</dbReference>
<feature type="active site" description="Proton donor" evidence="8">
    <location>
        <position position="37"/>
    </location>
</feature>
<dbReference type="FunFam" id="3.40.50.12350:FF:000003">
    <property type="entry name" value="Eyes absent homolog"/>
    <property type="match status" value="1"/>
</dbReference>
<keyword evidence="6" id="KW-0904">Protein phosphatase</keyword>
<evidence type="ECO:0000256" key="7">
    <source>
        <dbReference type="ARBA" id="ARBA00051722"/>
    </source>
</evidence>
<accession>A0A5P1E0L5</accession>
<sequence>MDLSLSGSGNSALHQNDKSPLVAEKHWETNVYIWDMDETLILLKSLLDGTFANAFNGSKDSRKGKEIGTYWEDHILQVCDKYFFYEQIENYNEPSLSGLREYDDGKDLADYDFSKDGFTSPYDDANKRKLAFRHRAIAEKYSKGLENVLDQEMLKYWDDLYNLTDNYTDGWLSSGRALLEQISGKNKGVSDNLISEGATSARKCHHINVLVTSGSLIPSLVKCLLFRLDDLILHDNVYSSWEVGKLHCFKRIKERFGGPAVRFCVIGDGMEECDAAQRMNWPFIKIDLHPTGPHRFPGLTMRTVEHYIDVIYGKSD</sequence>
<dbReference type="PANTHER" id="PTHR10190:SF16">
    <property type="entry name" value="DEVELOPMENTAL PROTEIN EYES ABSENT"/>
    <property type="match status" value="1"/>
</dbReference>
<feature type="binding site" evidence="9">
    <location>
        <position position="35"/>
    </location>
    <ligand>
        <name>Mg(2+)</name>
        <dbReference type="ChEBI" id="CHEBI:18420"/>
    </ligand>
</feature>
<gene>
    <name evidence="10" type="ORF">A4U43_C10F3390</name>
</gene>
<organism evidence="10 11">
    <name type="scientific">Asparagus officinalis</name>
    <name type="common">Garden asparagus</name>
    <dbReference type="NCBI Taxonomy" id="4686"/>
    <lineage>
        <taxon>Eukaryota</taxon>
        <taxon>Viridiplantae</taxon>
        <taxon>Streptophyta</taxon>
        <taxon>Embryophyta</taxon>
        <taxon>Tracheophyta</taxon>
        <taxon>Spermatophyta</taxon>
        <taxon>Magnoliopsida</taxon>
        <taxon>Liliopsida</taxon>
        <taxon>Asparagales</taxon>
        <taxon>Asparagaceae</taxon>
        <taxon>Asparagoideae</taxon>
        <taxon>Asparagus</taxon>
    </lineage>
</organism>
<evidence type="ECO:0000256" key="3">
    <source>
        <dbReference type="ARBA" id="ARBA00022723"/>
    </source>
</evidence>
<comment type="catalytic activity">
    <reaction evidence="7">
        <text>O-phospho-L-tyrosyl-[protein] + H2O = L-tyrosyl-[protein] + phosphate</text>
        <dbReference type="Rhea" id="RHEA:10684"/>
        <dbReference type="Rhea" id="RHEA-COMP:10136"/>
        <dbReference type="Rhea" id="RHEA-COMP:20101"/>
        <dbReference type="ChEBI" id="CHEBI:15377"/>
        <dbReference type="ChEBI" id="CHEBI:43474"/>
        <dbReference type="ChEBI" id="CHEBI:46858"/>
        <dbReference type="ChEBI" id="CHEBI:61978"/>
        <dbReference type="EC" id="3.1.3.48"/>
    </reaction>
</comment>
<dbReference type="InterPro" id="IPR006545">
    <property type="entry name" value="EYA_dom"/>
</dbReference>
<proteinExistence type="inferred from homology"/>
<name>A0A5P1E0L5_ASPOF</name>
<dbReference type="GO" id="GO:0005634">
    <property type="term" value="C:nucleus"/>
    <property type="evidence" value="ECO:0007669"/>
    <property type="project" value="TreeGrafter"/>
</dbReference>
<protein>
    <recommendedName>
        <fullName evidence="2">protein-tyrosine-phosphatase</fullName>
        <ecNumber evidence="2">3.1.3.48</ecNumber>
    </recommendedName>
</protein>
<dbReference type="EMBL" id="CM007390">
    <property type="protein sequence ID" value="ONK56028.1"/>
    <property type="molecule type" value="Genomic_DNA"/>
</dbReference>
<dbReference type="SUPFAM" id="SSF56784">
    <property type="entry name" value="HAD-like"/>
    <property type="match status" value="1"/>
</dbReference>
<feature type="active site" description="Nucleophile" evidence="8">
    <location>
        <position position="35"/>
    </location>
</feature>
<dbReference type="InterPro" id="IPR038102">
    <property type="entry name" value="EYA_dom_sf"/>
</dbReference>
<dbReference type="AlphaFoldDB" id="A0A5P1E0L5"/>
<dbReference type="OrthoDB" id="167668at2759"/>
<dbReference type="PANTHER" id="PTHR10190">
    <property type="entry name" value="EYES ABSENT"/>
    <property type="match status" value="1"/>
</dbReference>
<dbReference type="GO" id="GO:0004725">
    <property type="term" value="F:protein tyrosine phosphatase activity"/>
    <property type="evidence" value="ECO:0007669"/>
    <property type="project" value="UniProtKB-EC"/>
</dbReference>
<evidence type="ECO:0000256" key="9">
    <source>
        <dbReference type="PIRSR" id="PIRSR628472-2"/>
    </source>
</evidence>
<dbReference type="EC" id="3.1.3.48" evidence="2"/>
<keyword evidence="3 9" id="KW-0479">Metal-binding</keyword>
<evidence type="ECO:0000256" key="6">
    <source>
        <dbReference type="ARBA" id="ARBA00022912"/>
    </source>
</evidence>
<evidence type="ECO:0000313" key="11">
    <source>
        <dbReference type="Proteomes" id="UP000243459"/>
    </source>
</evidence>
<keyword evidence="5 9" id="KW-0460">Magnesium</keyword>
<dbReference type="GO" id="GO:0045739">
    <property type="term" value="P:positive regulation of DNA repair"/>
    <property type="evidence" value="ECO:0007669"/>
    <property type="project" value="TreeGrafter"/>
</dbReference>
<feature type="binding site" evidence="9">
    <location>
        <position position="37"/>
    </location>
    <ligand>
        <name>Mg(2+)</name>
        <dbReference type="ChEBI" id="CHEBI:18420"/>
    </ligand>
</feature>
<comment type="similarity">
    <text evidence="1">Belongs to the HAD-like hydrolase superfamily. EYA family.</text>
</comment>
<dbReference type="GO" id="GO:0030154">
    <property type="term" value="P:cell differentiation"/>
    <property type="evidence" value="ECO:0007669"/>
    <property type="project" value="TreeGrafter"/>
</dbReference>
<dbReference type="GO" id="GO:0046872">
    <property type="term" value="F:metal ion binding"/>
    <property type="evidence" value="ECO:0007669"/>
    <property type="project" value="UniProtKB-KW"/>
</dbReference>
<dbReference type="Gene3D" id="3.40.50.12350">
    <property type="match status" value="1"/>
</dbReference>
<comment type="cofactor">
    <cofactor evidence="9">
        <name>Mg(2+)</name>
        <dbReference type="ChEBI" id="CHEBI:18420"/>
    </cofactor>
    <text evidence="9">Binds 1 Mg(2+) ion per subunit.</text>
</comment>
<dbReference type="OMA" id="MWENHIL"/>
<evidence type="ECO:0000256" key="4">
    <source>
        <dbReference type="ARBA" id="ARBA00022801"/>
    </source>
</evidence>
<keyword evidence="4" id="KW-0378">Hydrolase</keyword>
<reference evidence="11" key="1">
    <citation type="journal article" date="2017" name="Nat. Commun.">
        <title>The asparagus genome sheds light on the origin and evolution of a young Y chromosome.</title>
        <authorList>
            <person name="Harkess A."/>
            <person name="Zhou J."/>
            <person name="Xu C."/>
            <person name="Bowers J.E."/>
            <person name="Van der Hulst R."/>
            <person name="Ayyampalayam S."/>
            <person name="Mercati F."/>
            <person name="Riccardi P."/>
            <person name="McKain M.R."/>
            <person name="Kakrana A."/>
            <person name="Tang H."/>
            <person name="Ray J."/>
            <person name="Groenendijk J."/>
            <person name="Arikit S."/>
            <person name="Mathioni S.M."/>
            <person name="Nakano M."/>
            <person name="Shan H."/>
            <person name="Telgmann-Rauber A."/>
            <person name="Kanno A."/>
            <person name="Yue Z."/>
            <person name="Chen H."/>
            <person name="Li W."/>
            <person name="Chen Y."/>
            <person name="Xu X."/>
            <person name="Zhang Y."/>
            <person name="Luo S."/>
            <person name="Chen H."/>
            <person name="Gao J."/>
            <person name="Mao Z."/>
            <person name="Pires J.C."/>
            <person name="Luo M."/>
            <person name="Kudrna D."/>
            <person name="Wing R.A."/>
            <person name="Meyers B.C."/>
            <person name="Yi K."/>
            <person name="Kong H."/>
            <person name="Lavrijsen P."/>
            <person name="Sunseri F."/>
            <person name="Falavigna A."/>
            <person name="Ye Y."/>
            <person name="Leebens-Mack J.H."/>
            <person name="Chen G."/>
        </authorList>
    </citation>
    <scope>NUCLEOTIDE SEQUENCE [LARGE SCALE GENOMIC DNA]</scope>
    <source>
        <strain evidence="11">cv. DH0086</strain>
    </source>
</reference>
<keyword evidence="11" id="KW-1185">Reference proteome</keyword>
<evidence type="ECO:0000256" key="2">
    <source>
        <dbReference type="ARBA" id="ARBA00013064"/>
    </source>
</evidence>
<dbReference type="NCBIfam" id="TIGR01658">
    <property type="entry name" value="EYA-cons_domain"/>
    <property type="match status" value="1"/>
</dbReference>
<evidence type="ECO:0000256" key="8">
    <source>
        <dbReference type="PIRSR" id="PIRSR628472-1"/>
    </source>
</evidence>
<feature type="binding site" evidence="9">
    <location>
        <position position="268"/>
    </location>
    <ligand>
        <name>Mg(2+)</name>
        <dbReference type="ChEBI" id="CHEBI:18420"/>
    </ligand>
</feature>
<evidence type="ECO:0000256" key="1">
    <source>
        <dbReference type="ARBA" id="ARBA00010501"/>
    </source>
</evidence>
<dbReference type="InterPro" id="IPR028472">
    <property type="entry name" value="EYA"/>
</dbReference>
<evidence type="ECO:0000313" key="10">
    <source>
        <dbReference type="EMBL" id="ONK56028.1"/>
    </source>
</evidence>